<evidence type="ECO:0000313" key="5">
    <source>
        <dbReference type="Proteomes" id="UP000190367"/>
    </source>
</evidence>
<keyword evidence="1" id="KW-1133">Transmembrane helix</keyword>
<reference evidence="5" key="1">
    <citation type="submission" date="2017-02" db="EMBL/GenBank/DDBJ databases">
        <authorList>
            <person name="Varghese N."/>
            <person name="Submissions S."/>
        </authorList>
    </citation>
    <scope>NUCLEOTIDE SEQUENCE [LARGE SCALE GENOMIC DNA]</scope>
    <source>
        <strain evidence="5">DSM 22224</strain>
    </source>
</reference>
<name>A0A1T4R0J2_9BACT</name>
<dbReference type="AlphaFoldDB" id="A0A1T4R0J2"/>
<evidence type="ECO:0000256" key="1">
    <source>
        <dbReference type="SAM" id="Phobius"/>
    </source>
</evidence>
<keyword evidence="1" id="KW-0472">Membrane</keyword>
<evidence type="ECO:0008006" key="6">
    <source>
        <dbReference type="Google" id="ProtNLM"/>
    </source>
</evidence>
<organism evidence="4 5">
    <name type="scientific">Chitinophaga eiseniae</name>
    <dbReference type="NCBI Taxonomy" id="634771"/>
    <lineage>
        <taxon>Bacteria</taxon>
        <taxon>Pseudomonadati</taxon>
        <taxon>Bacteroidota</taxon>
        <taxon>Chitinophagia</taxon>
        <taxon>Chitinophagales</taxon>
        <taxon>Chitinophagaceae</taxon>
        <taxon>Chitinophaga</taxon>
    </lineage>
</organism>
<gene>
    <name evidence="4" type="ORF">SAMN04488128_102726</name>
</gene>
<dbReference type="EMBL" id="FUWZ01000002">
    <property type="protein sequence ID" value="SKA09513.1"/>
    <property type="molecule type" value="Genomic_DNA"/>
</dbReference>
<protein>
    <recommendedName>
        <fullName evidence="6">FecR protein</fullName>
    </recommendedName>
</protein>
<dbReference type="PANTHER" id="PTHR30273">
    <property type="entry name" value="PERIPLASMIC SIGNAL SENSOR AND SIGMA FACTOR ACTIVATOR FECR-RELATED"/>
    <property type="match status" value="1"/>
</dbReference>
<dbReference type="Proteomes" id="UP000190367">
    <property type="component" value="Unassembled WGS sequence"/>
</dbReference>
<sequence length="376" mass="41688">MDKNTFHELVNRYLDGTATTAEQALVDRYCELLETAGDTELEPETEALLQQVMYDRIMQRMKTPRRRSYRWTYAAAAAAVLALVAVGGVFFFPRKQAPAVAVREKSVFHNDIKPGGNKATLTLANGSTVVLDDMMTDTLAPQGNSKISRTGNGQLAYQVQPGASQQPVYNTLTTPAGGQFRLTLPDGSRVWLNAASSITFPTAFTGKDRMVELKGEAYLEVSHNPQQPFKVKVRGMEVSVLGTHFNINAYPDEKGVRTTLLEGSVRVNNEEQSYMLKPGQQAQLQPDGQFSLHTVDTEDITAWKDGQFAFSDADIHTVMRQVARWYGAEVIYEGNVSHHFMGTVPRDVPVSRLLKMLELTGRVSFVVEGNKIIVKP</sequence>
<dbReference type="Pfam" id="PF04773">
    <property type="entry name" value="FecR"/>
    <property type="match status" value="1"/>
</dbReference>
<dbReference type="Gene3D" id="2.60.120.1440">
    <property type="match status" value="1"/>
</dbReference>
<dbReference type="PIRSF" id="PIRSF018266">
    <property type="entry name" value="FecR"/>
    <property type="match status" value="1"/>
</dbReference>
<dbReference type="Pfam" id="PF16344">
    <property type="entry name" value="FecR_C"/>
    <property type="match status" value="1"/>
</dbReference>
<keyword evidence="1" id="KW-0812">Transmembrane</keyword>
<evidence type="ECO:0000259" key="3">
    <source>
        <dbReference type="Pfam" id="PF16344"/>
    </source>
</evidence>
<dbReference type="InterPro" id="IPR006860">
    <property type="entry name" value="FecR"/>
</dbReference>
<dbReference type="InterPro" id="IPR032508">
    <property type="entry name" value="FecR_C"/>
</dbReference>
<proteinExistence type="predicted"/>
<dbReference type="STRING" id="634771.SAMN04488128_102726"/>
<feature type="domain" description="Protein FecR C-terminal" evidence="3">
    <location>
        <begin position="308"/>
        <end position="374"/>
    </location>
</feature>
<keyword evidence="5" id="KW-1185">Reference proteome</keyword>
<feature type="domain" description="FecR protein" evidence="2">
    <location>
        <begin position="171"/>
        <end position="266"/>
    </location>
</feature>
<dbReference type="Gene3D" id="3.55.50.30">
    <property type="match status" value="1"/>
</dbReference>
<accession>A0A1T4R0J2</accession>
<dbReference type="InterPro" id="IPR012373">
    <property type="entry name" value="Ferrdict_sens_TM"/>
</dbReference>
<evidence type="ECO:0000313" key="4">
    <source>
        <dbReference type="EMBL" id="SKA09513.1"/>
    </source>
</evidence>
<dbReference type="RefSeq" id="WP_078669243.1">
    <property type="nucleotide sequence ID" value="NZ_FUWZ01000002.1"/>
</dbReference>
<evidence type="ECO:0000259" key="2">
    <source>
        <dbReference type="Pfam" id="PF04773"/>
    </source>
</evidence>
<dbReference type="GO" id="GO:0016989">
    <property type="term" value="F:sigma factor antagonist activity"/>
    <property type="evidence" value="ECO:0007669"/>
    <property type="project" value="TreeGrafter"/>
</dbReference>
<dbReference type="OrthoDB" id="649653at2"/>
<feature type="transmembrane region" description="Helical" evidence="1">
    <location>
        <begin position="71"/>
        <end position="92"/>
    </location>
</feature>
<dbReference type="PANTHER" id="PTHR30273:SF2">
    <property type="entry name" value="PROTEIN FECR"/>
    <property type="match status" value="1"/>
</dbReference>
<dbReference type="FunFam" id="2.60.120.1440:FF:000001">
    <property type="entry name" value="Putative anti-sigma factor"/>
    <property type="match status" value="1"/>
</dbReference>